<evidence type="ECO:0000256" key="1">
    <source>
        <dbReference type="SAM" id="MobiDB-lite"/>
    </source>
</evidence>
<gene>
    <name evidence="2" type="ORF">JOE56_001847</name>
</gene>
<comment type="caution">
    <text evidence="2">The sequence shown here is derived from an EMBL/GenBank/DDBJ whole genome shotgun (WGS) entry which is preliminary data.</text>
</comment>
<feature type="compositionally biased region" description="Polar residues" evidence="1">
    <location>
        <begin position="1"/>
        <end position="11"/>
    </location>
</feature>
<sequence>MTTHSFDNSDFNAGDDNGASNSIDSNDAEQQALRDIADVPAVEIISSAAVHLMSAAAVKCGLAEDTPESSGRDLQDLDEARKLITALAGLVTAASTEVGDHHARPLRDGLRSLQLAFREASSIPDAPGKGPGEKFTGPVS</sequence>
<dbReference type="Proteomes" id="UP000809290">
    <property type="component" value="Unassembled WGS sequence"/>
</dbReference>
<feature type="region of interest" description="Disordered" evidence="1">
    <location>
        <begin position="1"/>
        <end position="31"/>
    </location>
</feature>
<evidence type="ECO:0008006" key="4">
    <source>
        <dbReference type="Google" id="ProtNLM"/>
    </source>
</evidence>
<accession>A0ABS2SLL8</accession>
<protein>
    <recommendedName>
        <fullName evidence="4">DUF1844 domain-containing protein</fullName>
    </recommendedName>
</protein>
<feature type="compositionally biased region" description="Polar residues" evidence="1">
    <location>
        <begin position="18"/>
        <end position="29"/>
    </location>
</feature>
<evidence type="ECO:0000313" key="2">
    <source>
        <dbReference type="EMBL" id="MBM7817153.1"/>
    </source>
</evidence>
<keyword evidence="3" id="KW-1185">Reference proteome</keyword>
<dbReference type="RefSeq" id="WP_239271609.1">
    <property type="nucleotide sequence ID" value="NZ_BAAAIM010000004.1"/>
</dbReference>
<evidence type="ECO:0000313" key="3">
    <source>
        <dbReference type="Proteomes" id="UP000809290"/>
    </source>
</evidence>
<dbReference type="InterPro" id="IPR014995">
    <property type="entry name" value="DUF1844"/>
</dbReference>
<reference evidence="2 3" key="1">
    <citation type="submission" date="2021-01" db="EMBL/GenBank/DDBJ databases">
        <title>Sequencing the genomes of 1000 actinobacteria strains.</title>
        <authorList>
            <person name="Klenk H.-P."/>
        </authorList>
    </citation>
    <scope>NUCLEOTIDE SEQUENCE [LARGE SCALE GENOMIC DNA]</scope>
    <source>
        <strain evidence="2 3">DSM 13657</strain>
    </source>
</reference>
<proteinExistence type="predicted"/>
<dbReference type="EMBL" id="JAFBCP010000001">
    <property type="protein sequence ID" value="MBM7817153.1"/>
    <property type="molecule type" value="Genomic_DNA"/>
</dbReference>
<feature type="region of interest" description="Disordered" evidence="1">
    <location>
        <begin position="118"/>
        <end position="140"/>
    </location>
</feature>
<organism evidence="2 3">
    <name type="scientific">Brevibacterium paucivorans</name>
    <dbReference type="NCBI Taxonomy" id="170994"/>
    <lineage>
        <taxon>Bacteria</taxon>
        <taxon>Bacillati</taxon>
        <taxon>Actinomycetota</taxon>
        <taxon>Actinomycetes</taxon>
        <taxon>Micrococcales</taxon>
        <taxon>Brevibacteriaceae</taxon>
        <taxon>Brevibacterium</taxon>
    </lineage>
</organism>
<name>A0ABS2SLL8_9MICO</name>
<dbReference type="Pfam" id="PF08899">
    <property type="entry name" value="DUF1844"/>
    <property type="match status" value="1"/>
</dbReference>